<dbReference type="Proteomes" id="UP000225706">
    <property type="component" value="Unassembled WGS sequence"/>
</dbReference>
<accession>A0A2B4SPV2</accession>
<feature type="compositionally biased region" description="Basic and acidic residues" evidence="1">
    <location>
        <begin position="1"/>
        <end position="12"/>
    </location>
</feature>
<sequence length="359" mass="40998">MSAWDEAQKPETSRVIQLPFHQRRNYPARINLQGLQPSPTARARSAVQRPSSNISELSRSSGRKSTTPTSAGSRHERTVNALSIATSFVDNLDTRKLSKKIHLTVIARQKMELFYPGYQSYFNRFISKPFQTEYNTKYCSSDAPILYSQVPKYAWLGPRRPTLATKHELDDAVKLTYLRPPFAARMTSYEPEQKYFGLKKRGTSDSVQDPNNCLEGKGYHTVKLPNVPAYGRFTASTSENRVLSCKNVDQNSSSSEQVLPLSRMVYRLSATRAQKYPHVTTSPREKASAKSPLPRDEKIQGRVAPRPSTLLSKHPKDARYVRDSCFFQPTLERKKHYYIVNPNWFSEQRVNVPKNNVFS</sequence>
<comment type="caution">
    <text evidence="2">The sequence shown here is derived from an EMBL/GenBank/DDBJ whole genome shotgun (WGS) entry which is preliminary data.</text>
</comment>
<organism evidence="2 3">
    <name type="scientific">Stylophora pistillata</name>
    <name type="common">Smooth cauliflower coral</name>
    <dbReference type="NCBI Taxonomy" id="50429"/>
    <lineage>
        <taxon>Eukaryota</taxon>
        <taxon>Metazoa</taxon>
        <taxon>Cnidaria</taxon>
        <taxon>Anthozoa</taxon>
        <taxon>Hexacorallia</taxon>
        <taxon>Scleractinia</taxon>
        <taxon>Astrocoeniina</taxon>
        <taxon>Pocilloporidae</taxon>
        <taxon>Stylophora</taxon>
    </lineage>
</organism>
<evidence type="ECO:0000313" key="3">
    <source>
        <dbReference type="Proteomes" id="UP000225706"/>
    </source>
</evidence>
<feature type="region of interest" description="Disordered" evidence="1">
    <location>
        <begin position="275"/>
        <end position="314"/>
    </location>
</feature>
<proteinExistence type="predicted"/>
<gene>
    <name evidence="2" type="ORF">AWC38_SpisGene4302</name>
</gene>
<evidence type="ECO:0000256" key="1">
    <source>
        <dbReference type="SAM" id="MobiDB-lite"/>
    </source>
</evidence>
<protein>
    <submittedName>
        <fullName evidence="2">Uncharacterized protein</fullName>
    </submittedName>
</protein>
<feature type="compositionally biased region" description="Basic and acidic residues" evidence="1">
    <location>
        <begin position="283"/>
        <end position="300"/>
    </location>
</feature>
<dbReference type="OrthoDB" id="5958725at2759"/>
<name>A0A2B4SPV2_STYPI</name>
<feature type="region of interest" description="Disordered" evidence="1">
    <location>
        <begin position="30"/>
        <end position="76"/>
    </location>
</feature>
<dbReference type="AlphaFoldDB" id="A0A2B4SPV2"/>
<keyword evidence="3" id="KW-1185">Reference proteome</keyword>
<dbReference type="EMBL" id="LSMT01000043">
    <property type="protein sequence ID" value="PFX30910.1"/>
    <property type="molecule type" value="Genomic_DNA"/>
</dbReference>
<feature type="compositionally biased region" description="Polar residues" evidence="1">
    <location>
        <begin position="48"/>
        <end position="72"/>
    </location>
</feature>
<feature type="region of interest" description="Disordered" evidence="1">
    <location>
        <begin position="1"/>
        <end position="20"/>
    </location>
</feature>
<reference evidence="3" key="1">
    <citation type="journal article" date="2017" name="bioRxiv">
        <title>Comparative analysis of the genomes of Stylophora pistillata and Acropora digitifera provides evidence for extensive differences between species of corals.</title>
        <authorList>
            <person name="Voolstra C.R."/>
            <person name="Li Y."/>
            <person name="Liew Y.J."/>
            <person name="Baumgarten S."/>
            <person name="Zoccola D."/>
            <person name="Flot J.-F."/>
            <person name="Tambutte S."/>
            <person name="Allemand D."/>
            <person name="Aranda M."/>
        </authorList>
    </citation>
    <scope>NUCLEOTIDE SEQUENCE [LARGE SCALE GENOMIC DNA]</scope>
</reference>
<evidence type="ECO:0000313" key="2">
    <source>
        <dbReference type="EMBL" id="PFX30910.1"/>
    </source>
</evidence>